<keyword evidence="7" id="KW-0735">Signal-anchor</keyword>
<keyword evidence="12" id="KW-0325">Glycoprotein</keyword>
<evidence type="ECO:0000256" key="18">
    <source>
        <dbReference type="ARBA" id="ARBA00043816"/>
    </source>
</evidence>
<protein>
    <recommendedName>
        <fullName evidence="14">beta-D-galactosyl-(1-&gt;3)-N-acetyl-beta-D-galactosaminide alpha-2,3-sialyltransferase</fullName>
        <ecNumber evidence="14">2.4.3.2</ecNumber>
    </recommendedName>
    <alternativeName>
        <fullName evidence="15">Monosialoganglioside sialyltransferase</fullName>
    </alternativeName>
</protein>
<sequence length="204" mass="23552">MTLQKKTLKVLTFLMFIFLTSFFLNYSHAMVATTWFLKQMVLELSENLKRLIKHRPCTCTHYINSTDSRPGFEASVGSKTTHYLVYPESFWELGDNISMVLVPFKTISLEWVYVFENWLQSQGWYLSTGILLLIFSMPVCDEVDLSSFWEDSKGNWHHYWENIPSVGAFCKTEVHDIDFESNVMATLASSIKSRSSRADDGVKG</sequence>
<comment type="catalytic activity">
    <reaction evidence="18">
        <text>a ganglioside GA1 + CMP-N-acetyl-beta-neuraminate = a ganglioside GM1b + CMP + H(+)</text>
        <dbReference type="Rhea" id="RHEA:48244"/>
        <dbReference type="ChEBI" id="CHEBI:15378"/>
        <dbReference type="ChEBI" id="CHEBI:57812"/>
        <dbReference type="ChEBI" id="CHEBI:60377"/>
        <dbReference type="ChEBI" id="CHEBI:88069"/>
        <dbReference type="ChEBI" id="CHEBI:90151"/>
    </reaction>
    <physiologicalReaction direction="left-to-right" evidence="18">
        <dbReference type="Rhea" id="RHEA:48245"/>
    </physiologicalReaction>
</comment>
<evidence type="ECO:0000256" key="14">
    <source>
        <dbReference type="ARBA" id="ARBA00039106"/>
    </source>
</evidence>
<dbReference type="Gene3D" id="3.90.1480.20">
    <property type="entry name" value="Glycosyl transferase family 29"/>
    <property type="match status" value="2"/>
</dbReference>
<evidence type="ECO:0000256" key="16">
    <source>
        <dbReference type="ARBA" id="ARBA00043673"/>
    </source>
</evidence>
<evidence type="ECO:0000256" key="2">
    <source>
        <dbReference type="ARBA" id="ARBA00004934"/>
    </source>
</evidence>
<evidence type="ECO:0000256" key="15">
    <source>
        <dbReference type="ARBA" id="ARBA00042990"/>
    </source>
</evidence>
<comment type="catalytic activity">
    <reaction evidence="16">
        <text>a ganglioside GA1 (d18:1(4E)) + CMP-N-acetyl-beta-neuraminate = a ganglioside GM1b (d18:1(4E)) + CMP + H(+)</text>
        <dbReference type="Rhea" id="RHEA:47560"/>
        <dbReference type="ChEBI" id="CHEBI:15378"/>
        <dbReference type="ChEBI" id="CHEBI:27938"/>
        <dbReference type="ChEBI" id="CHEBI:57812"/>
        <dbReference type="ChEBI" id="CHEBI:60377"/>
        <dbReference type="ChEBI" id="CHEBI:78568"/>
    </reaction>
    <physiologicalReaction direction="left-to-right" evidence="16">
        <dbReference type="Rhea" id="RHEA:47561"/>
    </physiologicalReaction>
</comment>
<comment type="catalytic activity">
    <reaction evidence="19">
        <text>ganglioside GM1 (d18:1(4E)/18:0) + CMP-N-acetyl-beta-neuraminate = ganglioside GD1a (18:1(4E)/18:0) + CMP + H(+)</text>
        <dbReference type="Rhea" id="RHEA:48248"/>
        <dbReference type="ChEBI" id="CHEBI:15378"/>
        <dbReference type="ChEBI" id="CHEBI:57812"/>
        <dbReference type="ChEBI" id="CHEBI:60377"/>
        <dbReference type="ChEBI" id="CHEBI:73110"/>
        <dbReference type="ChEBI" id="CHEBI:90153"/>
    </reaction>
    <physiologicalReaction direction="left-to-right" evidence="19">
        <dbReference type="Rhea" id="RHEA:48249"/>
    </physiologicalReaction>
</comment>
<evidence type="ECO:0000256" key="3">
    <source>
        <dbReference type="ARBA" id="ARBA00006003"/>
    </source>
</evidence>
<keyword evidence="8" id="KW-1133">Transmembrane helix</keyword>
<dbReference type="EMBL" id="JASSZA010000003">
    <property type="protein sequence ID" value="KAK2115797.1"/>
    <property type="molecule type" value="Genomic_DNA"/>
</dbReference>
<evidence type="ECO:0000256" key="11">
    <source>
        <dbReference type="ARBA" id="ARBA00023157"/>
    </source>
</evidence>
<keyword evidence="9" id="KW-0333">Golgi apparatus</keyword>
<dbReference type="InterPro" id="IPR038578">
    <property type="entry name" value="GT29-like_sf"/>
</dbReference>
<comment type="subcellular location">
    <subcellularLocation>
        <location evidence="1">Golgi apparatus membrane</location>
        <topology evidence="1">Single-pass type II membrane protein</topology>
    </subcellularLocation>
</comment>
<dbReference type="InterPro" id="IPR051757">
    <property type="entry name" value="Beta-gal_alpha2-3_sialyltrans"/>
</dbReference>
<dbReference type="Pfam" id="PF00777">
    <property type="entry name" value="Glyco_transf_29"/>
    <property type="match status" value="1"/>
</dbReference>
<evidence type="ECO:0000256" key="5">
    <source>
        <dbReference type="ARBA" id="ARBA00022679"/>
    </source>
</evidence>
<comment type="similarity">
    <text evidence="3">Belongs to the glycosyltransferase 29 family.</text>
</comment>
<proteinExistence type="inferred from homology"/>
<keyword evidence="6" id="KW-0812">Transmembrane</keyword>
<evidence type="ECO:0000256" key="1">
    <source>
        <dbReference type="ARBA" id="ARBA00004323"/>
    </source>
</evidence>
<evidence type="ECO:0000256" key="7">
    <source>
        <dbReference type="ARBA" id="ARBA00022968"/>
    </source>
</evidence>
<evidence type="ECO:0000256" key="12">
    <source>
        <dbReference type="ARBA" id="ARBA00023180"/>
    </source>
</evidence>
<evidence type="ECO:0000256" key="4">
    <source>
        <dbReference type="ARBA" id="ARBA00022676"/>
    </source>
</evidence>
<keyword evidence="10" id="KW-0472">Membrane</keyword>
<comment type="catalytic activity">
    <reaction evidence="17">
        <text>a ganglioside GM1 (d18:1(4E)) + CMP-N-acetyl-beta-neuraminate = a ganglioside GD1a (d18:1(4E)) + CMP + H(+)</text>
        <dbReference type="Rhea" id="RHEA:18021"/>
        <dbReference type="ChEBI" id="CHEBI:15378"/>
        <dbReference type="ChEBI" id="CHEBI:57812"/>
        <dbReference type="ChEBI" id="CHEBI:60377"/>
        <dbReference type="ChEBI" id="CHEBI:77709"/>
        <dbReference type="ChEBI" id="CHEBI:78445"/>
        <dbReference type="EC" id="2.4.3.2"/>
    </reaction>
    <physiologicalReaction direction="left-to-right" evidence="17">
        <dbReference type="Rhea" id="RHEA:18022"/>
    </physiologicalReaction>
</comment>
<keyword evidence="21" id="KW-1185">Reference proteome</keyword>
<keyword evidence="11" id="KW-1015">Disulfide bond</keyword>
<evidence type="ECO:0000256" key="8">
    <source>
        <dbReference type="ARBA" id="ARBA00022989"/>
    </source>
</evidence>
<reference evidence="20 21" key="1">
    <citation type="submission" date="2023-05" db="EMBL/GenBank/DDBJ databases">
        <title>B98-5 Cell Line De Novo Hybrid Assembly: An Optical Mapping Approach.</title>
        <authorList>
            <person name="Kananen K."/>
            <person name="Auerbach J.A."/>
            <person name="Kautto E."/>
            <person name="Blachly J.S."/>
        </authorList>
    </citation>
    <scope>NUCLEOTIDE SEQUENCE [LARGE SCALE GENOMIC DNA]</scope>
    <source>
        <strain evidence="20">B95-8</strain>
        <tissue evidence="20">Cell line</tissue>
    </source>
</reference>
<dbReference type="Proteomes" id="UP001266305">
    <property type="component" value="Unassembled WGS sequence"/>
</dbReference>
<dbReference type="InterPro" id="IPR001675">
    <property type="entry name" value="Glyco_trans_29"/>
</dbReference>
<evidence type="ECO:0000313" key="20">
    <source>
        <dbReference type="EMBL" id="KAK2115797.1"/>
    </source>
</evidence>
<dbReference type="PANTHER" id="PTHR46032">
    <property type="entry name" value="ALPHA-2,3-SIALYLTRANSFERASE ST3GAL I ISOFORM X1"/>
    <property type="match status" value="1"/>
</dbReference>
<accession>A0ABQ9W2D1</accession>
<comment type="pathway">
    <text evidence="2">Glycolipid biosynthesis.</text>
</comment>
<evidence type="ECO:0000256" key="19">
    <source>
        <dbReference type="ARBA" id="ARBA00047509"/>
    </source>
</evidence>
<comment type="catalytic activity">
    <reaction evidence="13">
        <text>a beta-D-galactosyl-(1-&gt;3)-N-acetyl-alpha-D-galactosaminyl derivative + CMP-N-acetyl-beta-neuraminate = an N-acetyl-alpha-neuraminyl-(2-&gt;3)-beta-D-galactosyl-(1-&gt;3)-N-acetyl-alpha-D-galactosaminyl derivative + CMP + H(+)</text>
        <dbReference type="Rhea" id="RHEA:21616"/>
        <dbReference type="ChEBI" id="CHEBI:15378"/>
        <dbReference type="ChEBI" id="CHEBI:57812"/>
        <dbReference type="ChEBI" id="CHEBI:60377"/>
        <dbReference type="ChEBI" id="CHEBI:133470"/>
        <dbReference type="ChEBI" id="CHEBI:139596"/>
        <dbReference type="EC" id="2.4.3.4"/>
    </reaction>
    <physiologicalReaction direction="left-to-right" evidence="13">
        <dbReference type="Rhea" id="RHEA:21617"/>
    </physiologicalReaction>
</comment>
<dbReference type="EC" id="2.4.3.2" evidence="14"/>
<keyword evidence="5" id="KW-0808">Transferase</keyword>
<evidence type="ECO:0000256" key="6">
    <source>
        <dbReference type="ARBA" id="ARBA00022692"/>
    </source>
</evidence>
<evidence type="ECO:0000256" key="10">
    <source>
        <dbReference type="ARBA" id="ARBA00023136"/>
    </source>
</evidence>
<evidence type="ECO:0000313" key="21">
    <source>
        <dbReference type="Proteomes" id="UP001266305"/>
    </source>
</evidence>
<evidence type="ECO:0000256" key="13">
    <source>
        <dbReference type="ARBA" id="ARBA00036292"/>
    </source>
</evidence>
<dbReference type="PANTHER" id="PTHR46032:SF6">
    <property type="entry name" value="CMP-N-ACETYLNEURAMINATE-BETA-GALACTOSAMIDE-ALPHA-2,3-SIALYLTRANSFERASE 1"/>
    <property type="match status" value="1"/>
</dbReference>
<keyword evidence="4" id="KW-0328">Glycosyltransferase</keyword>
<organism evidence="20 21">
    <name type="scientific">Saguinus oedipus</name>
    <name type="common">Cotton-top tamarin</name>
    <name type="synonym">Oedipomidas oedipus</name>
    <dbReference type="NCBI Taxonomy" id="9490"/>
    <lineage>
        <taxon>Eukaryota</taxon>
        <taxon>Metazoa</taxon>
        <taxon>Chordata</taxon>
        <taxon>Craniata</taxon>
        <taxon>Vertebrata</taxon>
        <taxon>Euteleostomi</taxon>
        <taxon>Mammalia</taxon>
        <taxon>Eutheria</taxon>
        <taxon>Euarchontoglires</taxon>
        <taxon>Primates</taxon>
        <taxon>Haplorrhini</taxon>
        <taxon>Platyrrhini</taxon>
        <taxon>Cebidae</taxon>
        <taxon>Callitrichinae</taxon>
        <taxon>Saguinus</taxon>
    </lineage>
</organism>
<gene>
    <name evidence="20" type="ORF">P7K49_006423</name>
</gene>
<evidence type="ECO:0000256" key="17">
    <source>
        <dbReference type="ARBA" id="ARBA00043773"/>
    </source>
</evidence>
<name>A0ABQ9W2D1_SAGOE</name>
<evidence type="ECO:0000256" key="9">
    <source>
        <dbReference type="ARBA" id="ARBA00023034"/>
    </source>
</evidence>
<comment type="caution">
    <text evidence="20">The sequence shown here is derived from an EMBL/GenBank/DDBJ whole genome shotgun (WGS) entry which is preliminary data.</text>
</comment>